<evidence type="ECO:0000313" key="4">
    <source>
        <dbReference type="Proteomes" id="UP000008703"/>
    </source>
</evidence>
<evidence type="ECO:0000313" key="3">
    <source>
        <dbReference type="EMBL" id="AEM88313.1"/>
    </source>
</evidence>
<gene>
    <name evidence="3" type="ORF">Strvi_9015</name>
</gene>
<dbReference type="RefSeq" id="WP_014061767.1">
    <property type="nucleotide sequence ID" value="NC_015957.1"/>
</dbReference>
<proteinExistence type="predicted"/>
<dbReference type="HOGENOM" id="CLU_1651240_0_0_11"/>
<evidence type="ECO:0000256" key="1">
    <source>
        <dbReference type="SAM" id="MobiDB-lite"/>
    </source>
</evidence>
<protein>
    <submittedName>
        <fullName evidence="3">Uncharacterized protein</fullName>
    </submittedName>
</protein>
<sequence length="160" mass="16552">MNEPLPYHPPGDPVPDPLTPDLYGPVQQPLSGAVELAADRGPVVYVPSPNGGMVPVLKDLLPTAPAPAPAPVPTGMDPQAQRIWATGIGGGAFAAGTGWGLGQFFGALTGIGSGSLLWIVGLLLAAKTVTGRDRGGDTYITNNHTTNRWWGRSTTGIRNH</sequence>
<keyword evidence="2" id="KW-0472">Membrane</keyword>
<dbReference type="AlphaFoldDB" id="G2P9J3"/>
<evidence type="ECO:0000256" key="2">
    <source>
        <dbReference type="SAM" id="Phobius"/>
    </source>
</evidence>
<reference evidence="3" key="1">
    <citation type="submission" date="2011-08" db="EMBL/GenBank/DDBJ databases">
        <title>Complete sequence of chromosome of Streptomyces violaceusniger Tu 4113.</title>
        <authorList>
            <consortium name="US DOE Joint Genome Institute"/>
            <person name="Lucas S."/>
            <person name="Han J."/>
            <person name="Lapidus A."/>
            <person name="Cheng J.-F."/>
            <person name="Goodwin L."/>
            <person name="Pitluck S."/>
            <person name="Peters L."/>
            <person name="Ivanova N."/>
            <person name="Daligault H."/>
            <person name="Detter J.C."/>
            <person name="Han C."/>
            <person name="Tapia R."/>
            <person name="Land M."/>
            <person name="Hauser L."/>
            <person name="Kyrpides N."/>
            <person name="Ivanova N."/>
            <person name="Pagani I."/>
            <person name="Hagen A."/>
            <person name="Katz L."/>
            <person name="Fiedler H.-P."/>
            <person name="Keasling J."/>
            <person name="Fortman J."/>
            <person name="Woyke T."/>
        </authorList>
    </citation>
    <scope>NUCLEOTIDE SEQUENCE [LARGE SCALE GENOMIC DNA]</scope>
    <source>
        <strain evidence="3">Tu 4113</strain>
    </source>
</reference>
<keyword evidence="4" id="KW-1185">Reference proteome</keyword>
<dbReference type="KEGG" id="svl:Strvi_9015"/>
<dbReference type="EMBL" id="CP002994">
    <property type="protein sequence ID" value="AEM88313.1"/>
    <property type="molecule type" value="Genomic_DNA"/>
</dbReference>
<organism evidence="3 4">
    <name type="scientific">Streptomyces violaceusniger (strain Tu 4113)</name>
    <dbReference type="NCBI Taxonomy" id="653045"/>
    <lineage>
        <taxon>Bacteria</taxon>
        <taxon>Bacillati</taxon>
        <taxon>Actinomycetota</taxon>
        <taxon>Actinomycetes</taxon>
        <taxon>Kitasatosporales</taxon>
        <taxon>Streptomycetaceae</taxon>
        <taxon>Streptomyces</taxon>
        <taxon>Streptomyces violaceusniger group</taxon>
    </lineage>
</organism>
<name>G2P9J3_STRV4</name>
<keyword evidence="2" id="KW-0812">Transmembrane</keyword>
<accession>G2P9J3</accession>
<feature type="region of interest" description="Disordered" evidence="1">
    <location>
        <begin position="1"/>
        <end position="25"/>
    </location>
</feature>
<feature type="compositionally biased region" description="Pro residues" evidence="1">
    <location>
        <begin position="1"/>
        <end position="18"/>
    </location>
</feature>
<keyword evidence="2" id="KW-1133">Transmembrane helix</keyword>
<feature type="transmembrane region" description="Helical" evidence="2">
    <location>
        <begin position="107"/>
        <end position="126"/>
    </location>
</feature>
<dbReference type="Proteomes" id="UP000008703">
    <property type="component" value="Chromosome"/>
</dbReference>
<dbReference type="eggNOG" id="ENOG5031J67">
    <property type="taxonomic scope" value="Bacteria"/>
</dbReference>